<evidence type="ECO:0000256" key="8">
    <source>
        <dbReference type="ARBA" id="ARBA00022737"/>
    </source>
</evidence>
<evidence type="ECO:0000256" key="9">
    <source>
        <dbReference type="ARBA" id="ARBA00022741"/>
    </source>
</evidence>
<evidence type="ECO:0000256" key="19">
    <source>
        <dbReference type="PROSITE-ProRule" id="PRU00076"/>
    </source>
</evidence>
<evidence type="ECO:0000256" key="5">
    <source>
        <dbReference type="ARBA" id="ARBA00022679"/>
    </source>
</evidence>
<dbReference type="FunFam" id="2.10.25.10:FF:000038">
    <property type="entry name" value="Fibrillin 2"/>
    <property type="match status" value="1"/>
</dbReference>
<evidence type="ECO:0000259" key="20">
    <source>
        <dbReference type="PROSITE" id="PS50011"/>
    </source>
</evidence>
<organism evidence="22 23">
    <name type="scientific">Eucalyptus globulus</name>
    <name type="common">Tasmanian blue gum</name>
    <dbReference type="NCBI Taxonomy" id="34317"/>
    <lineage>
        <taxon>Eukaryota</taxon>
        <taxon>Viridiplantae</taxon>
        <taxon>Streptophyta</taxon>
        <taxon>Embryophyta</taxon>
        <taxon>Tracheophyta</taxon>
        <taxon>Spermatophyta</taxon>
        <taxon>Magnoliopsida</taxon>
        <taxon>eudicotyledons</taxon>
        <taxon>Gunneridae</taxon>
        <taxon>Pentapetalae</taxon>
        <taxon>rosids</taxon>
        <taxon>malvids</taxon>
        <taxon>Myrtales</taxon>
        <taxon>Myrtaceae</taxon>
        <taxon>Myrtoideae</taxon>
        <taxon>Eucalypteae</taxon>
        <taxon>Eucalyptus</taxon>
    </lineage>
</organism>
<dbReference type="Pfam" id="PF07645">
    <property type="entry name" value="EGF_CA"/>
    <property type="match status" value="1"/>
</dbReference>
<evidence type="ECO:0000256" key="6">
    <source>
        <dbReference type="ARBA" id="ARBA00022692"/>
    </source>
</evidence>
<dbReference type="CDD" id="cd14066">
    <property type="entry name" value="STKc_IRAK"/>
    <property type="match status" value="1"/>
</dbReference>
<evidence type="ECO:0000256" key="12">
    <source>
        <dbReference type="ARBA" id="ARBA00022989"/>
    </source>
</evidence>
<dbReference type="InterPro" id="IPR000742">
    <property type="entry name" value="EGF"/>
</dbReference>
<dbReference type="PANTHER" id="PTHR27005">
    <property type="entry name" value="WALL-ASSOCIATED RECEPTOR KINASE-LIKE 21"/>
    <property type="match status" value="1"/>
</dbReference>
<comment type="caution">
    <text evidence="19">Lacks conserved residue(s) required for the propagation of feature annotation.</text>
</comment>
<dbReference type="InterPro" id="IPR001245">
    <property type="entry name" value="Ser-Thr/Tyr_kinase_cat_dom"/>
</dbReference>
<dbReference type="PROSITE" id="PS50026">
    <property type="entry name" value="EGF_3"/>
    <property type="match status" value="2"/>
</dbReference>
<keyword evidence="23" id="KW-1185">Reference proteome</keyword>
<name>A0ABD3KES2_EUCGL</name>
<dbReference type="Proteomes" id="UP001634007">
    <property type="component" value="Unassembled WGS sequence"/>
</dbReference>
<feature type="domain" description="Protein kinase" evidence="20">
    <location>
        <begin position="432"/>
        <end position="713"/>
    </location>
</feature>
<feature type="domain" description="EGF-like" evidence="21">
    <location>
        <begin position="259"/>
        <end position="301"/>
    </location>
</feature>
<dbReference type="SMART" id="SM00181">
    <property type="entry name" value="EGF"/>
    <property type="match status" value="2"/>
</dbReference>
<dbReference type="PROSITE" id="PS50011">
    <property type="entry name" value="PROTEIN_KINASE_DOM"/>
    <property type="match status" value="1"/>
</dbReference>
<evidence type="ECO:0000313" key="22">
    <source>
        <dbReference type="EMBL" id="KAL3737259.1"/>
    </source>
</evidence>
<comment type="function">
    <text evidence="18">Serine/threonine-protein kinase that may function as a signaling receptor of extracellular matrix component. Binding to pectin may have significance in the control of cell expansion, morphogenesis and development.</text>
</comment>
<keyword evidence="10" id="KW-0418">Kinase</keyword>
<keyword evidence="14 19" id="KW-1015">Disulfide bond</keyword>
<keyword evidence="6" id="KW-0812">Transmembrane</keyword>
<dbReference type="CDD" id="cd00053">
    <property type="entry name" value="EGF"/>
    <property type="match status" value="1"/>
</dbReference>
<dbReference type="PROSITE" id="PS01187">
    <property type="entry name" value="EGF_CA"/>
    <property type="match status" value="1"/>
</dbReference>
<dbReference type="InterPro" id="IPR049883">
    <property type="entry name" value="NOTCH1_EGF-like"/>
</dbReference>
<dbReference type="Gene3D" id="1.10.510.10">
    <property type="entry name" value="Transferase(Phosphotransferase) domain 1"/>
    <property type="match status" value="1"/>
</dbReference>
<keyword evidence="3 19" id="KW-0245">EGF-like domain</keyword>
<dbReference type="InterPro" id="IPR000152">
    <property type="entry name" value="EGF-type_Asp/Asn_hydroxyl_site"/>
</dbReference>
<dbReference type="PROSITE" id="PS00108">
    <property type="entry name" value="PROTEIN_KINASE_ST"/>
    <property type="match status" value="1"/>
</dbReference>
<dbReference type="EMBL" id="JBJKBG010000006">
    <property type="protein sequence ID" value="KAL3737259.1"/>
    <property type="molecule type" value="Genomic_DNA"/>
</dbReference>
<gene>
    <name evidence="22" type="ORF">ACJRO7_026084</name>
</gene>
<dbReference type="GO" id="GO:0016020">
    <property type="term" value="C:membrane"/>
    <property type="evidence" value="ECO:0007669"/>
    <property type="project" value="UniProtKB-SubCell"/>
</dbReference>
<dbReference type="PROSITE" id="PS00010">
    <property type="entry name" value="ASX_HYDROXYL"/>
    <property type="match status" value="1"/>
</dbReference>
<dbReference type="InterPro" id="IPR000719">
    <property type="entry name" value="Prot_kinase_dom"/>
</dbReference>
<dbReference type="PANTHER" id="PTHR27005:SF515">
    <property type="entry name" value="WALL-ASSOCIATED RECEPTOR KINASE-LIKE 10-RELATED"/>
    <property type="match status" value="1"/>
</dbReference>
<feature type="domain" description="EGF-like" evidence="21">
    <location>
        <begin position="302"/>
        <end position="338"/>
    </location>
</feature>
<dbReference type="Gene3D" id="3.30.200.20">
    <property type="entry name" value="Phosphorylase Kinase, domain 1"/>
    <property type="match status" value="1"/>
</dbReference>
<dbReference type="FunFam" id="1.10.510.10:FF:000084">
    <property type="entry name" value="Wall-associated receptor kinase 2"/>
    <property type="match status" value="1"/>
</dbReference>
<sequence length="759" mass="85313">MERVEGRTMVIHKLLLKVMVLGIIILGPYHNHAAEALDIITKPGCQSFCGNISIPFPFGLSDSSPDCHLNSTLFIVNCDYSVDPPIPYWLDFQLRDISVEDHELRTYFWTAQDCYNSSGLDRSSSGHPRFILAFPMSSTKNKFTVIGCDTLASLDNTRQHFSFGCMSSCSSDLDVTSGLCTGMGCCETSIPRNSYDYSISVTSFSNHSKVLDFNPCSHAFVVENGFYNFSVSDLRQLKPFQSAVVLDWAIGSQTCEDAKKNSTSYMCKNKTTCTDAENGSGYKCACLEGYQGNPYLVNGCQDIDECADPMKNPCEGKCHNVDGSYTCSCPKGYYGNGEKGSGAGQGCTAKPSNLMEILVGVGTGIGSMVLLLLCWWSYKYIGRRREAKLKRKFFMRNGGFLLRQRLSSVEDNHMEKGKLFTSTELDTVTDHFNEYRILGRGGQGTVYKGMLMDGTIIAVKKSKVIDAEQVEQFINEVVILSEINHRNVVKLLGFCLESEVPLLIYEFIPNGTLYQYLHDPDREFSISWEMRLRIANEVAKALSYLHFDAAISIYHRDIKSSNILLDEKYRAKVADFGASKSIPIDQTHLTTMVRGTFGYLDPEYYQTSQFTDKSDVYSFGVVLVELLTGEKPISQLRAEEYRNLASYFIISMDENRLFDILDKGVLDNDNEKEIIAVSNLAKRCLRLNGRYRPTMKEVATELERVQSLRNPMVVEQNEEEIDRIRTESICALSAISMGMRLEEVELTSMDEDQSLLPPR</sequence>
<evidence type="ECO:0000256" key="14">
    <source>
        <dbReference type="ARBA" id="ARBA00023157"/>
    </source>
</evidence>
<evidence type="ECO:0000256" key="17">
    <source>
        <dbReference type="ARBA" id="ARBA00047951"/>
    </source>
</evidence>
<evidence type="ECO:0000256" key="11">
    <source>
        <dbReference type="ARBA" id="ARBA00022840"/>
    </source>
</evidence>
<evidence type="ECO:0000313" key="23">
    <source>
        <dbReference type="Proteomes" id="UP001634007"/>
    </source>
</evidence>
<dbReference type="InterPro" id="IPR025287">
    <property type="entry name" value="WAK_GUB"/>
</dbReference>
<comment type="catalytic activity">
    <reaction evidence="16">
        <text>L-seryl-[protein] + ATP = O-phospho-L-seryl-[protein] + ADP + H(+)</text>
        <dbReference type="Rhea" id="RHEA:17989"/>
        <dbReference type="Rhea" id="RHEA-COMP:9863"/>
        <dbReference type="Rhea" id="RHEA-COMP:11604"/>
        <dbReference type="ChEBI" id="CHEBI:15378"/>
        <dbReference type="ChEBI" id="CHEBI:29999"/>
        <dbReference type="ChEBI" id="CHEBI:30616"/>
        <dbReference type="ChEBI" id="CHEBI:83421"/>
        <dbReference type="ChEBI" id="CHEBI:456216"/>
    </reaction>
</comment>
<dbReference type="FunFam" id="2.10.25.10:FF:000628">
    <property type="entry name" value="Wall-associated receptor kinase 2"/>
    <property type="match status" value="1"/>
</dbReference>
<evidence type="ECO:0000256" key="13">
    <source>
        <dbReference type="ARBA" id="ARBA00023136"/>
    </source>
</evidence>
<evidence type="ECO:0000259" key="21">
    <source>
        <dbReference type="PROSITE" id="PS50026"/>
    </source>
</evidence>
<dbReference type="GO" id="GO:0005524">
    <property type="term" value="F:ATP binding"/>
    <property type="evidence" value="ECO:0007669"/>
    <property type="project" value="UniProtKB-KW"/>
</dbReference>
<evidence type="ECO:0000256" key="4">
    <source>
        <dbReference type="ARBA" id="ARBA00022553"/>
    </source>
</evidence>
<keyword evidence="5" id="KW-0808">Transferase</keyword>
<evidence type="ECO:0000256" key="3">
    <source>
        <dbReference type="ARBA" id="ARBA00022536"/>
    </source>
</evidence>
<evidence type="ECO:0000256" key="7">
    <source>
        <dbReference type="ARBA" id="ARBA00022729"/>
    </source>
</evidence>
<dbReference type="InterPro" id="IPR001881">
    <property type="entry name" value="EGF-like_Ca-bd_dom"/>
</dbReference>
<evidence type="ECO:0000256" key="16">
    <source>
        <dbReference type="ARBA" id="ARBA00047558"/>
    </source>
</evidence>
<dbReference type="FunFam" id="3.30.200.20:FF:000043">
    <property type="entry name" value="Wall-associated receptor kinase 2"/>
    <property type="match status" value="1"/>
</dbReference>
<dbReference type="SUPFAM" id="SSF56112">
    <property type="entry name" value="Protein kinase-like (PK-like)"/>
    <property type="match status" value="1"/>
</dbReference>
<comment type="catalytic activity">
    <reaction evidence="17">
        <text>L-threonyl-[protein] + ATP = O-phospho-L-threonyl-[protein] + ADP + H(+)</text>
        <dbReference type="Rhea" id="RHEA:46608"/>
        <dbReference type="Rhea" id="RHEA-COMP:11060"/>
        <dbReference type="Rhea" id="RHEA-COMP:11605"/>
        <dbReference type="ChEBI" id="CHEBI:15378"/>
        <dbReference type="ChEBI" id="CHEBI:30013"/>
        <dbReference type="ChEBI" id="CHEBI:30616"/>
        <dbReference type="ChEBI" id="CHEBI:61977"/>
        <dbReference type="ChEBI" id="CHEBI:456216"/>
    </reaction>
</comment>
<dbReference type="SUPFAM" id="SSF57196">
    <property type="entry name" value="EGF/Laminin"/>
    <property type="match status" value="1"/>
</dbReference>
<comment type="subcellular location">
    <subcellularLocation>
        <location evidence="1">Membrane</location>
        <topology evidence="1">Single-pass type I membrane protein</topology>
    </subcellularLocation>
</comment>
<dbReference type="Pfam" id="PF13947">
    <property type="entry name" value="GUB_WAK_bind"/>
    <property type="match status" value="1"/>
</dbReference>
<evidence type="ECO:0000256" key="1">
    <source>
        <dbReference type="ARBA" id="ARBA00004479"/>
    </source>
</evidence>
<keyword evidence="11" id="KW-0067">ATP-binding</keyword>
<dbReference type="CDD" id="cd00054">
    <property type="entry name" value="EGF_CA"/>
    <property type="match status" value="1"/>
</dbReference>
<dbReference type="Gene3D" id="2.10.25.10">
    <property type="entry name" value="Laminin"/>
    <property type="match status" value="2"/>
</dbReference>
<keyword evidence="4" id="KW-0597">Phosphoprotein</keyword>
<keyword evidence="9" id="KW-0547">Nucleotide-binding</keyword>
<proteinExistence type="predicted"/>
<keyword evidence="13" id="KW-0472">Membrane</keyword>
<evidence type="ECO:0000256" key="15">
    <source>
        <dbReference type="ARBA" id="ARBA00023180"/>
    </source>
</evidence>
<evidence type="ECO:0000256" key="18">
    <source>
        <dbReference type="ARBA" id="ARBA00058961"/>
    </source>
</evidence>
<dbReference type="InterPro" id="IPR045274">
    <property type="entry name" value="WAK-like"/>
</dbReference>
<keyword evidence="8" id="KW-0677">Repeat</keyword>
<dbReference type="InterPro" id="IPR011009">
    <property type="entry name" value="Kinase-like_dom_sf"/>
</dbReference>
<feature type="disulfide bond" evidence="19">
    <location>
        <begin position="267"/>
        <end position="284"/>
    </location>
</feature>
<accession>A0ABD3KES2</accession>
<protein>
    <submittedName>
        <fullName evidence="22">Uncharacterized protein</fullName>
    </submittedName>
</protein>
<comment type="caution">
    <text evidence="22">The sequence shown here is derived from an EMBL/GenBank/DDBJ whole genome shotgun (WGS) entry which is preliminary data.</text>
</comment>
<evidence type="ECO:0000256" key="10">
    <source>
        <dbReference type="ARBA" id="ARBA00022777"/>
    </source>
</evidence>
<dbReference type="InterPro" id="IPR008271">
    <property type="entry name" value="Ser/Thr_kinase_AS"/>
</dbReference>
<keyword evidence="15" id="KW-0325">Glycoprotein</keyword>
<keyword evidence="2" id="KW-0723">Serine/threonine-protein kinase</keyword>
<keyword evidence="7" id="KW-0732">Signal</keyword>
<reference evidence="22 23" key="1">
    <citation type="submission" date="2024-11" db="EMBL/GenBank/DDBJ databases">
        <title>Chromosome-level genome assembly of Eucalyptus globulus Labill. provides insights into its genome evolution.</title>
        <authorList>
            <person name="Li X."/>
        </authorList>
    </citation>
    <scope>NUCLEOTIDE SEQUENCE [LARGE SCALE GENOMIC DNA]</scope>
    <source>
        <strain evidence="22">CL2024</strain>
        <tissue evidence="22">Fresh tender leaves</tissue>
    </source>
</reference>
<dbReference type="GO" id="GO:0004674">
    <property type="term" value="F:protein serine/threonine kinase activity"/>
    <property type="evidence" value="ECO:0007669"/>
    <property type="project" value="UniProtKB-KW"/>
</dbReference>
<dbReference type="InterPro" id="IPR018097">
    <property type="entry name" value="EGF_Ca-bd_CS"/>
</dbReference>
<dbReference type="SMART" id="SM00179">
    <property type="entry name" value="EGF_CA"/>
    <property type="match status" value="2"/>
</dbReference>
<keyword evidence="12" id="KW-1133">Transmembrane helix</keyword>
<evidence type="ECO:0000256" key="2">
    <source>
        <dbReference type="ARBA" id="ARBA00022527"/>
    </source>
</evidence>
<dbReference type="SMART" id="SM00220">
    <property type="entry name" value="S_TKc"/>
    <property type="match status" value="1"/>
</dbReference>
<dbReference type="Pfam" id="PF07714">
    <property type="entry name" value="PK_Tyr_Ser-Thr"/>
    <property type="match status" value="1"/>
</dbReference>
<dbReference type="AlphaFoldDB" id="A0ABD3KES2"/>